<organism evidence="1 2">
    <name type="scientific">Reticulomyxa filosa</name>
    <dbReference type="NCBI Taxonomy" id="46433"/>
    <lineage>
        <taxon>Eukaryota</taxon>
        <taxon>Sar</taxon>
        <taxon>Rhizaria</taxon>
        <taxon>Retaria</taxon>
        <taxon>Foraminifera</taxon>
        <taxon>Monothalamids</taxon>
        <taxon>Reticulomyxidae</taxon>
        <taxon>Reticulomyxa</taxon>
    </lineage>
</organism>
<dbReference type="Pfam" id="PF13424">
    <property type="entry name" value="TPR_12"/>
    <property type="match status" value="1"/>
</dbReference>
<dbReference type="SUPFAM" id="SSF48452">
    <property type="entry name" value="TPR-like"/>
    <property type="match status" value="1"/>
</dbReference>
<dbReference type="Gene3D" id="1.25.40.10">
    <property type="entry name" value="Tetratricopeptide repeat domain"/>
    <property type="match status" value="1"/>
</dbReference>
<keyword evidence="2" id="KW-1185">Reference proteome</keyword>
<name>X6L9B0_RETFI</name>
<evidence type="ECO:0000313" key="2">
    <source>
        <dbReference type="Proteomes" id="UP000023152"/>
    </source>
</evidence>
<sequence>MKHLKEQVIQVTPKKTDEVLLAIIDGDGCQIETDESVIQAFKKDPVYFTIQVQSEGISKVKENEQLTREKEEIPEPLDFKKHWNKFWRKCNAEASKKVEQMIQSNEQGLIVIAYNTLKWKNRRDNLSSISNLVNSKENDIKEFGVYCMYVIKRRVIILEDIHIDGNIYAIDCELQCKGSNTIINQQELKQSIIPIQWDMEIHHNIPVTLQNLIDKQQQYLQENIFEDALFHSQQHLQLCINTFGLNHPFVADSYNYLGSVYREKKEYVESIEYYNKALTISLN</sequence>
<feature type="non-terminal residue" evidence="1">
    <location>
        <position position="283"/>
    </location>
</feature>
<dbReference type="EMBL" id="ASPP01046193">
    <property type="protein sequence ID" value="ETN98632.1"/>
    <property type="molecule type" value="Genomic_DNA"/>
</dbReference>
<comment type="caution">
    <text evidence="1">The sequence shown here is derived from an EMBL/GenBank/DDBJ whole genome shotgun (WGS) entry which is preliminary data.</text>
</comment>
<dbReference type="PROSITE" id="PS50293">
    <property type="entry name" value="TPR_REGION"/>
    <property type="match status" value="1"/>
</dbReference>
<dbReference type="AlphaFoldDB" id="X6L9B0"/>
<gene>
    <name evidence="1" type="ORF">RFI_38860</name>
</gene>
<reference evidence="1 2" key="1">
    <citation type="journal article" date="2013" name="Curr. Biol.">
        <title>The Genome of the Foraminiferan Reticulomyxa filosa.</title>
        <authorList>
            <person name="Glockner G."/>
            <person name="Hulsmann N."/>
            <person name="Schleicher M."/>
            <person name="Noegel A.A."/>
            <person name="Eichinger L."/>
            <person name="Gallinger C."/>
            <person name="Pawlowski J."/>
            <person name="Sierra R."/>
            <person name="Euteneuer U."/>
            <person name="Pillet L."/>
            <person name="Moustafa A."/>
            <person name="Platzer M."/>
            <person name="Groth M."/>
            <person name="Szafranski K."/>
            <person name="Schliwa M."/>
        </authorList>
    </citation>
    <scope>NUCLEOTIDE SEQUENCE [LARGE SCALE GENOMIC DNA]</scope>
</reference>
<dbReference type="Proteomes" id="UP000023152">
    <property type="component" value="Unassembled WGS sequence"/>
</dbReference>
<dbReference type="OrthoDB" id="2335338at2759"/>
<evidence type="ECO:0000313" key="1">
    <source>
        <dbReference type="EMBL" id="ETN98632.1"/>
    </source>
</evidence>
<accession>X6L9B0</accession>
<proteinExistence type="predicted"/>
<dbReference type="InterPro" id="IPR011990">
    <property type="entry name" value="TPR-like_helical_dom_sf"/>
</dbReference>
<protein>
    <submittedName>
        <fullName evidence="1">Uncharacterized protein</fullName>
    </submittedName>
</protein>